<evidence type="ECO:0000256" key="1">
    <source>
        <dbReference type="SAM" id="MobiDB-lite"/>
    </source>
</evidence>
<evidence type="ECO:0000313" key="2">
    <source>
        <dbReference type="EMBL" id="CAK9115257.1"/>
    </source>
</evidence>
<protein>
    <recommendedName>
        <fullName evidence="5">Sushi domain-containing protein</fullName>
    </recommendedName>
</protein>
<accession>A0ABP0SS76</accession>
<gene>
    <name evidence="2" type="ORF">SCF082_LOCUS53360</name>
    <name evidence="3" type="ORF">SCF082_LOCUS53371</name>
</gene>
<comment type="caution">
    <text evidence="2">The sequence shown here is derived from an EMBL/GenBank/DDBJ whole genome shotgun (WGS) entry which is preliminary data.</text>
</comment>
<proteinExistence type="predicted"/>
<dbReference type="Proteomes" id="UP001642464">
    <property type="component" value="Unassembled WGS sequence"/>
</dbReference>
<sequence length="413" mass="46363">MEVTAKCKAAFKGSPVVLECEEDLTPYKLLGCASELCVPPADLAAYEVTETSLARGAFVVEATCKDGYSGSAEAFVCGRDGEPYELFGCDTTTSTLTTTTTTTETTTTTSTYTTTTTSTSTVTSTTSTSTTTETTTSTTTTTETTTSTTTSTTILSCMEVVDKAYQVTVNSLEVRAFQATASCREGYQGDAKVEACDAPDKPFKLSGCKAVVCQTPSDTSGYVLTEVSVKQLDFNIQAQCAPFFHGSAAVEKCAEHDEEYGLSGCELDRCRSPDDTTGYIVTETDLTLKDFQVKHIHLNNYYDFHRNEHSNHHINRNNNFNVYFHEHKHNNHFDQHYHHINFHSNQHYNYINFNDHEHNDYINIYSNQHNNHFHKHGHNNHNDCNNNKNLHINSDKHHDHNYLYNHQYNHHFD</sequence>
<dbReference type="EMBL" id="CAXAMM010044595">
    <property type="protein sequence ID" value="CAK9115292.1"/>
    <property type="molecule type" value="Genomic_DNA"/>
</dbReference>
<keyword evidence="4" id="KW-1185">Reference proteome</keyword>
<evidence type="ECO:0008006" key="5">
    <source>
        <dbReference type="Google" id="ProtNLM"/>
    </source>
</evidence>
<evidence type="ECO:0000313" key="4">
    <source>
        <dbReference type="Proteomes" id="UP001642464"/>
    </source>
</evidence>
<dbReference type="EMBL" id="CAXAMM010044584">
    <property type="protein sequence ID" value="CAK9115257.1"/>
    <property type="molecule type" value="Genomic_DNA"/>
</dbReference>
<organism evidence="2 4">
    <name type="scientific">Durusdinium trenchii</name>
    <dbReference type="NCBI Taxonomy" id="1381693"/>
    <lineage>
        <taxon>Eukaryota</taxon>
        <taxon>Sar</taxon>
        <taxon>Alveolata</taxon>
        <taxon>Dinophyceae</taxon>
        <taxon>Suessiales</taxon>
        <taxon>Symbiodiniaceae</taxon>
        <taxon>Durusdinium</taxon>
    </lineage>
</organism>
<name>A0ABP0SS76_9DINO</name>
<feature type="region of interest" description="Disordered" evidence="1">
    <location>
        <begin position="100"/>
        <end position="144"/>
    </location>
</feature>
<evidence type="ECO:0000313" key="3">
    <source>
        <dbReference type="EMBL" id="CAK9115292.1"/>
    </source>
</evidence>
<reference evidence="2 4" key="1">
    <citation type="submission" date="2024-02" db="EMBL/GenBank/DDBJ databases">
        <authorList>
            <person name="Chen Y."/>
            <person name="Shah S."/>
            <person name="Dougan E. K."/>
            <person name="Thang M."/>
            <person name="Chan C."/>
        </authorList>
    </citation>
    <scope>NUCLEOTIDE SEQUENCE [LARGE SCALE GENOMIC DNA]</scope>
</reference>